<gene>
    <name evidence="1" type="ORF">MAGR_44770</name>
</gene>
<evidence type="ECO:0000313" key="1">
    <source>
        <dbReference type="EMBL" id="GFG53036.1"/>
    </source>
</evidence>
<sequence length="70" mass="7345">MACHEVKVVHCDSSSLMHLTHGCSGVGQRPAEGGGEEFHLPALQTRHVGAGEERCVINDSFDELGAVSTG</sequence>
<dbReference type="AlphaFoldDB" id="A0A7I9W798"/>
<dbReference type="Proteomes" id="UP000465302">
    <property type="component" value="Unassembled WGS sequence"/>
</dbReference>
<dbReference type="EMBL" id="BLKS01000001">
    <property type="protein sequence ID" value="GFG53036.1"/>
    <property type="molecule type" value="Genomic_DNA"/>
</dbReference>
<name>A0A7I9W798_MYCAG</name>
<evidence type="ECO:0000313" key="2">
    <source>
        <dbReference type="Proteomes" id="UP000465302"/>
    </source>
</evidence>
<reference evidence="1 2" key="1">
    <citation type="journal article" date="2019" name="Emerg. Microbes Infect.">
        <title>Comprehensive subspecies identification of 175 nontuberculous mycobacteria species based on 7547 genomic profiles.</title>
        <authorList>
            <person name="Matsumoto Y."/>
            <person name="Kinjo T."/>
            <person name="Motooka D."/>
            <person name="Nabeya D."/>
            <person name="Jung N."/>
            <person name="Uechi K."/>
            <person name="Horii T."/>
            <person name="Iida T."/>
            <person name="Fujita J."/>
            <person name="Nakamura S."/>
        </authorList>
    </citation>
    <scope>NUCLEOTIDE SEQUENCE [LARGE SCALE GENOMIC DNA]</scope>
    <source>
        <strain evidence="1 2">JCM 6377</strain>
    </source>
</reference>
<proteinExistence type="predicted"/>
<comment type="caution">
    <text evidence="1">The sequence shown here is derived from an EMBL/GenBank/DDBJ whole genome shotgun (WGS) entry which is preliminary data.</text>
</comment>
<accession>A0A7I9W798</accession>
<protein>
    <submittedName>
        <fullName evidence="1">Uncharacterized protein</fullName>
    </submittedName>
</protein>
<organism evidence="1 2">
    <name type="scientific">Mycolicibacterium agri</name>
    <name type="common">Mycobacterium agri</name>
    <dbReference type="NCBI Taxonomy" id="36811"/>
    <lineage>
        <taxon>Bacteria</taxon>
        <taxon>Bacillati</taxon>
        <taxon>Actinomycetota</taxon>
        <taxon>Actinomycetes</taxon>
        <taxon>Mycobacteriales</taxon>
        <taxon>Mycobacteriaceae</taxon>
        <taxon>Mycolicibacterium</taxon>
    </lineage>
</organism>